<dbReference type="EMBL" id="JAOTPO010000032">
    <property type="protein sequence ID" value="MDE5416310.1"/>
    <property type="molecule type" value="Genomic_DNA"/>
</dbReference>
<evidence type="ECO:0000256" key="2">
    <source>
        <dbReference type="ARBA" id="ARBA00022448"/>
    </source>
</evidence>
<dbReference type="PIRSF" id="PIRSF002741">
    <property type="entry name" value="MppA"/>
    <property type="match status" value="1"/>
</dbReference>
<feature type="region of interest" description="Disordered" evidence="4">
    <location>
        <begin position="24"/>
        <end position="55"/>
    </location>
</feature>
<organism evidence="7 8">
    <name type="scientific">Alkalihalobacterium chitinilyticum</name>
    <dbReference type="NCBI Taxonomy" id="2980103"/>
    <lineage>
        <taxon>Bacteria</taxon>
        <taxon>Bacillati</taxon>
        <taxon>Bacillota</taxon>
        <taxon>Bacilli</taxon>
        <taxon>Bacillales</taxon>
        <taxon>Bacillaceae</taxon>
        <taxon>Alkalihalobacterium</taxon>
    </lineage>
</organism>
<sequence length="591" mass="65970">MKKSLTLMLAGALSLGTILAACGGGGEEAPTTDPTEDTEQGEEQAAGEPQEGGTLNAAMFSAPAGQFNPIFYSDSYEANILDLTHEALISLDEELQWIPSLAKEWEFNDDFTELTYFLNEDVKWHDGEHFTADDVVFTYTAIADPDYTAAGGVRVDYVNQLVGYEEYVAGEADTLAGVEAVDEFTVKFTFKEPSITANQYTSFSIIPKHVFEDVAVKDMPEHAASRNAGNVVGTGPFKLTDILEGQQYILERNEDYWQGKPYLDRVVWKVVNQDVMLGQLQNEELHMVGLPGGVPAADAQDVEAMPNVTLVQDQDFGYQYMGFKLHHSAGEQSDWTDKSGWVPNEKLQDVNLRQAIAFAVNRQGFVDGLLYGSGTVLNAPFPEASWAFDPEAVNQYDFNPERAIEILDEAGYEDVNGDGFREDLNGNELTLNLDYPTGNQVRERTAPIIKENLEAVGLRVNMRSPREAAAHFELVEKNNTDWDLYLAGWGLSTGDPDPSGIHRSTAPYNYLRWDNAESDELLSKALQTPEAFDLEYRQQVYRDWANLYSQELPALPLYSANVNVAFNTKFHGWTVKPRNVNADSHLWWLEQ</sequence>
<keyword evidence="8" id="KW-1185">Reference proteome</keyword>
<dbReference type="CDD" id="cd08514">
    <property type="entry name" value="PBP2_AppA_like"/>
    <property type="match status" value="1"/>
</dbReference>
<dbReference type="InterPro" id="IPR000914">
    <property type="entry name" value="SBP_5_dom"/>
</dbReference>
<dbReference type="SUPFAM" id="SSF53850">
    <property type="entry name" value="Periplasmic binding protein-like II"/>
    <property type="match status" value="1"/>
</dbReference>
<dbReference type="Proteomes" id="UP001148125">
    <property type="component" value="Unassembled WGS sequence"/>
</dbReference>
<feature type="chain" id="PRO_5047452287" evidence="5">
    <location>
        <begin position="21"/>
        <end position="591"/>
    </location>
</feature>
<proteinExistence type="inferred from homology"/>
<dbReference type="PANTHER" id="PTHR30290">
    <property type="entry name" value="PERIPLASMIC BINDING COMPONENT OF ABC TRANSPORTER"/>
    <property type="match status" value="1"/>
</dbReference>
<evidence type="ECO:0000256" key="3">
    <source>
        <dbReference type="ARBA" id="ARBA00022729"/>
    </source>
</evidence>
<dbReference type="Gene3D" id="3.10.105.10">
    <property type="entry name" value="Dipeptide-binding Protein, Domain 3"/>
    <property type="match status" value="1"/>
</dbReference>
<dbReference type="Gene3D" id="3.40.190.10">
    <property type="entry name" value="Periplasmic binding protein-like II"/>
    <property type="match status" value="1"/>
</dbReference>
<dbReference type="Gene3D" id="3.90.76.10">
    <property type="entry name" value="Dipeptide-binding Protein, Domain 1"/>
    <property type="match status" value="1"/>
</dbReference>
<evidence type="ECO:0000256" key="5">
    <source>
        <dbReference type="SAM" id="SignalP"/>
    </source>
</evidence>
<dbReference type="Pfam" id="PF00496">
    <property type="entry name" value="SBP_bac_5"/>
    <property type="match status" value="1"/>
</dbReference>
<evidence type="ECO:0000313" key="7">
    <source>
        <dbReference type="EMBL" id="MDE5416310.1"/>
    </source>
</evidence>
<gene>
    <name evidence="7" type="ORF">N7Z68_23710</name>
</gene>
<evidence type="ECO:0000259" key="6">
    <source>
        <dbReference type="Pfam" id="PF00496"/>
    </source>
</evidence>
<dbReference type="InterPro" id="IPR039424">
    <property type="entry name" value="SBP_5"/>
</dbReference>
<dbReference type="InterPro" id="IPR030678">
    <property type="entry name" value="Peptide/Ni-bd"/>
</dbReference>
<name>A0ABT5VM22_9BACI</name>
<evidence type="ECO:0000256" key="4">
    <source>
        <dbReference type="SAM" id="MobiDB-lite"/>
    </source>
</evidence>
<keyword evidence="3 5" id="KW-0732">Signal</keyword>
<feature type="compositionally biased region" description="Low complexity" evidence="4">
    <location>
        <begin position="43"/>
        <end position="54"/>
    </location>
</feature>
<dbReference type="PANTHER" id="PTHR30290:SF9">
    <property type="entry name" value="OLIGOPEPTIDE-BINDING PROTEIN APPA"/>
    <property type="match status" value="1"/>
</dbReference>
<dbReference type="PROSITE" id="PS51257">
    <property type="entry name" value="PROKAR_LIPOPROTEIN"/>
    <property type="match status" value="1"/>
</dbReference>
<comment type="similarity">
    <text evidence="1">Belongs to the bacterial solute-binding protein 5 family.</text>
</comment>
<evidence type="ECO:0000313" key="8">
    <source>
        <dbReference type="Proteomes" id="UP001148125"/>
    </source>
</evidence>
<dbReference type="RefSeq" id="WP_275120901.1">
    <property type="nucleotide sequence ID" value="NZ_JAOTPO010000032.1"/>
</dbReference>
<comment type="caution">
    <text evidence="7">The sequence shown here is derived from an EMBL/GenBank/DDBJ whole genome shotgun (WGS) entry which is preliminary data.</text>
</comment>
<keyword evidence="2" id="KW-0813">Transport</keyword>
<protein>
    <submittedName>
        <fullName evidence="7">Peptide-binding protein</fullName>
    </submittedName>
</protein>
<reference evidence="7" key="1">
    <citation type="submission" date="2024-05" db="EMBL/GenBank/DDBJ databases">
        <title>Alkalihalobacillus sp. strain MEB203 novel alkaliphilic bacterium from Lonar Lake, India.</title>
        <authorList>
            <person name="Joshi A."/>
            <person name="Thite S."/>
            <person name="Mengade P."/>
        </authorList>
    </citation>
    <scope>NUCLEOTIDE SEQUENCE</scope>
    <source>
        <strain evidence="7">MEB 203</strain>
    </source>
</reference>
<evidence type="ECO:0000256" key="1">
    <source>
        <dbReference type="ARBA" id="ARBA00005695"/>
    </source>
</evidence>
<accession>A0ABT5VM22</accession>
<feature type="domain" description="Solute-binding protein family 5" evidence="6">
    <location>
        <begin position="97"/>
        <end position="499"/>
    </location>
</feature>
<feature type="signal peptide" evidence="5">
    <location>
        <begin position="1"/>
        <end position="20"/>
    </location>
</feature>